<dbReference type="HOGENOM" id="CLU_017584_0_1_0"/>
<dbReference type="InterPro" id="IPR036390">
    <property type="entry name" value="WH_DNA-bd_sf"/>
</dbReference>
<keyword evidence="3" id="KW-0805">Transcription regulation</keyword>
<dbReference type="AlphaFoldDB" id="D1B795"/>
<dbReference type="PROSITE" id="PS50949">
    <property type="entry name" value="HTH_GNTR"/>
    <property type="match status" value="1"/>
</dbReference>
<keyword evidence="7" id="KW-0808">Transferase</keyword>
<keyword evidence="4" id="KW-0238">DNA-binding</keyword>
<dbReference type="PANTHER" id="PTHR46577:SF1">
    <property type="entry name" value="HTH-TYPE TRANSCRIPTIONAL REGULATORY PROTEIN GABR"/>
    <property type="match status" value="1"/>
</dbReference>
<dbReference type="GO" id="GO:0003677">
    <property type="term" value="F:DNA binding"/>
    <property type="evidence" value="ECO:0007669"/>
    <property type="project" value="UniProtKB-KW"/>
</dbReference>
<dbReference type="OrthoDB" id="1360at2"/>
<dbReference type="eggNOG" id="COG1167">
    <property type="taxonomic scope" value="Bacteria"/>
</dbReference>
<name>D1B795_THEAS</name>
<dbReference type="STRING" id="525903.Taci_1672"/>
<dbReference type="PANTHER" id="PTHR46577">
    <property type="entry name" value="HTH-TYPE TRANSCRIPTIONAL REGULATORY PROTEIN GABR"/>
    <property type="match status" value="1"/>
</dbReference>
<keyword evidence="5" id="KW-0804">Transcription</keyword>
<dbReference type="SUPFAM" id="SSF46785">
    <property type="entry name" value="Winged helix' DNA-binding domain"/>
    <property type="match status" value="1"/>
</dbReference>
<dbReference type="InterPro" id="IPR015424">
    <property type="entry name" value="PyrdxlP-dep_Trfase"/>
</dbReference>
<evidence type="ECO:0000256" key="3">
    <source>
        <dbReference type="ARBA" id="ARBA00023015"/>
    </source>
</evidence>
<evidence type="ECO:0000259" key="6">
    <source>
        <dbReference type="PROSITE" id="PS50949"/>
    </source>
</evidence>
<dbReference type="EMBL" id="CP001818">
    <property type="protein sequence ID" value="ACZ19886.1"/>
    <property type="molecule type" value="Genomic_DNA"/>
</dbReference>
<evidence type="ECO:0000256" key="1">
    <source>
        <dbReference type="ARBA" id="ARBA00005384"/>
    </source>
</evidence>
<accession>D1B795</accession>
<dbReference type="SUPFAM" id="SSF53383">
    <property type="entry name" value="PLP-dependent transferases"/>
    <property type="match status" value="1"/>
</dbReference>
<evidence type="ECO:0000313" key="8">
    <source>
        <dbReference type="Proteomes" id="UP000002030"/>
    </source>
</evidence>
<dbReference type="GO" id="GO:0008483">
    <property type="term" value="F:transaminase activity"/>
    <property type="evidence" value="ECO:0007669"/>
    <property type="project" value="UniProtKB-KW"/>
</dbReference>
<dbReference type="InterPro" id="IPR015421">
    <property type="entry name" value="PyrdxlP-dep_Trfase_major"/>
</dbReference>
<gene>
    <name evidence="7" type="ordered locus">Taci_1672</name>
</gene>
<organism evidence="7 8">
    <name type="scientific">Thermanaerovibrio acidaminovorans (strain ATCC 49978 / DSM 6589 / Su883)</name>
    <name type="common">Selenomonas acidaminovorans</name>
    <dbReference type="NCBI Taxonomy" id="525903"/>
    <lineage>
        <taxon>Bacteria</taxon>
        <taxon>Thermotogati</taxon>
        <taxon>Synergistota</taxon>
        <taxon>Synergistia</taxon>
        <taxon>Synergistales</taxon>
        <taxon>Synergistaceae</taxon>
        <taxon>Thermanaerovibrio</taxon>
    </lineage>
</organism>
<proteinExistence type="inferred from homology"/>
<reference evidence="7 8" key="1">
    <citation type="journal article" date="2009" name="Stand. Genomic Sci.">
        <title>Complete genome sequence of Thermanaerovibrio acidaminovorans type strain (Su883).</title>
        <authorList>
            <person name="Chovatia M."/>
            <person name="Sikorski J."/>
            <person name="Schroder M."/>
            <person name="Lapidus A."/>
            <person name="Nolan M."/>
            <person name="Tice H."/>
            <person name="Glavina Del Rio T."/>
            <person name="Copeland A."/>
            <person name="Cheng J.F."/>
            <person name="Lucas S."/>
            <person name="Chen F."/>
            <person name="Bruce D."/>
            <person name="Goodwin L."/>
            <person name="Pitluck S."/>
            <person name="Ivanova N."/>
            <person name="Mavromatis K."/>
            <person name="Ovchinnikova G."/>
            <person name="Pati A."/>
            <person name="Chen A."/>
            <person name="Palaniappan K."/>
            <person name="Land M."/>
            <person name="Hauser L."/>
            <person name="Chang Y.J."/>
            <person name="Jeffries C.D."/>
            <person name="Chain P."/>
            <person name="Saunders E."/>
            <person name="Detter J.C."/>
            <person name="Brettin T."/>
            <person name="Rohde M."/>
            <person name="Goker M."/>
            <person name="Spring S."/>
            <person name="Bristow J."/>
            <person name="Markowitz V."/>
            <person name="Hugenholtz P."/>
            <person name="Kyrpides N.C."/>
            <person name="Klenk H.P."/>
            <person name="Eisen J.A."/>
        </authorList>
    </citation>
    <scope>NUCLEOTIDE SEQUENCE [LARGE SCALE GENOMIC DNA]</scope>
    <source>
        <strain evidence="8">ATCC 49978 / DSM 6589 / Su883</strain>
    </source>
</reference>
<dbReference type="KEGG" id="tai:Taci_1672"/>
<keyword evidence="8" id="KW-1185">Reference proteome</keyword>
<dbReference type="InterPro" id="IPR004839">
    <property type="entry name" value="Aminotransferase_I/II_large"/>
</dbReference>
<comment type="similarity">
    <text evidence="1">In the C-terminal section; belongs to the class-I pyridoxal-phosphate-dependent aminotransferase family.</text>
</comment>
<keyword evidence="2" id="KW-0663">Pyridoxal phosphate</keyword>
<keyword evidence="7" id="KW-0032">Aminotransferase</keyword>
<dbReference type="Proteomes" id="UP000002030">
    <property type="component" value="Chromosome"/>
</dbReference>
<dbReference type="InterPro" id="IPR000524">
    <property type="entry name" value="Tscrpt_reg_HTH_GntR"/>
</dbReference>
<dbReference type="PRINTS" id="PR00035">
    <property type="entry name" value="HTHGNTR"/>
</dbReference>
<evidence type="ECO:0000256" key="2">
    <source>
        <dbReference type="ARBA" id="ARBA00022898"/>
    </source>
</evidence>
<dbReference type="InterPro" id="IPR051446">
    <property type="entry name" value="HTH_trans_reg/aminotransferase"/>
</dbReference>
<dbReference type="Gene3D" id="3.40.640.10">
    <property type="entry name" value="Type I PLP-dependent aspartate aminotransferase-like (Major domain)"/>
    <property type="match status" value="1"/>
</dbReference>
<dbReference type="Pfam" id="PF00392">
    <property type="entry name" value="GntR"/>
    <property type="match status" value="1"/>
</dbReference>
<dbReference type="Gene3D" id="1.10.10.10">
    <property type="entry name" value="Winged helix-like DNA-binding domain superfamily/Winged helix DNA-binding domain"/>
    <property type="match status" value="1"/>
</dbReference>
<sequence length="435" mass="47551">MLEVPLDRTSQVPLHRQLSGHLRRLILSGALPPGERLPSYRQMAQGLSVSRSTVEEAYCELEAEGLLCLSPRRGVFVAPLSRSSPQRRGCEEVLDLGSDEPMGELVLRHPMGRAVRWALGDQAPSDGDVAGLWGLRASLSRYSARRGIASREGDVVVTSGGREGLSLCLWALKEAGVRRLWVERLTYPYAFVQAGLLGLHVVPFARVEDLAGAGVEDGVYLVPSFHNPTGRTMKAPERRAVLEMSHRQGFKVLEDDTYGELRYGPESVPALKAMEGSDQVLYVGSLSKGLFLPMKLGYLVCPGWAAEAVLRVKEPLFGPAPLLSQRIALGLMDSWEVEPILEANRGAVRCRMEALCSPLGIQMPEGGIFAWLDLSVDGDEFAREALRLGLRVSPGSRFSPRGERVMGVRLSVLSAPPEELRRAAGELRGLVERLS</sequence>
<evidence type="ECO:0000256" key="5">
    <source>
        <dbReference type="ARBA" id="ARBA00023163"/>
    </source>
</evidence>
<evidence type="ECO:0000256" key="4">
    <source>
        <dbReference type="ARBA" id="ARBA00023125"/>
    </source>
</evidence>
<protein>
    <submittedName>
        <fullName evidence="7">Transcriptional regulator, GntR family with aminotransferase domain</fullName>
    </submittedName>
</protein>
<dbReference type="EnsemblBacteria" id="ACZ19886">
    <property type="protein sequence ID" value="ACZ19886"/>
    <property type="gene ID" value="Taci_1672"/>
</dbReference>
<dbReference type="SMART" id="SM00345">
    <property type="entry name" value="HTH_GNTR"/>
    <property type="match status" value="1"/>
</dbReference>
<dbReference type="GO" id="GO:0003700">
    <property type="term" value="F:DNA-binding transcription factor activity"/>
    <property type="evidence" value="ECO:0007669"/>
    <property type="project" value="InterPro"/>
</dbReference>
<dbReference type="InterPro" id="IPR036388">
    <property type="entry name" value="WH-like_DNA-bd_sf"/>
</dbReference>
<dbReference type="CDD" id="cd00609">
    <property type="entry name" value="AAT_like"/>
    <property type="match status" value="1"/>
</dbReference>
<dbReference type="CDD" id="cd07377">
    <property type="entry name" value="WHTH_GntR"/>
    <property type="match status" value="1"/>
</dbReference>
<evidence type="ECO:0000313" key="7">
    <source>
        <dbReference type="EMBL" id="ACZ19886.1"/>
    </source>
</evidence>
<feature type="domain" description="HTH gntR-type" evidence="6">
    <location>
        <begin position="12"/>
        <end position="80"/>
    </location>
</feature>
<dbReference type="GO" id="GO:0030170">
    <property type="term" value="F:pyridoxal phosphate binding"/>
    <property type="evidence" value="ECO:0007669"/>
    <property type="project" value="InterPro"/>
</dbReference>
<dbReference type="Pfam" id="PF00155">
    <property type="entry name" value="Aminotran_1_2"/>
    <property type="match status" value="1"/>
</dbReference>
<dbReference type="RefSeq" id="WP_012870395.1">
    <property type="nucleotide sequence ID" value="NC_013522.1"/>
</dbReference>